<feature type="coiled-coil region" evidence="1">
    <location>
        <begin position="466"/>
        <end position="500"/>
    </location>
</feature>
<accession>A0AAD7DP03</accession>
<evidence type="ECO:0000259" key="3">
    <source>
        <dbReference type="PROSITE" id="PS50006"/>
    </source>
</evidence>
<feature type="region of interest" description="Disordered" evidence="2">
    <location>
        <begin position="290"/>
        <end position="329"/>
    </location>
</feature>
<dbReference type="SUPFAM" id="SSF49879">
    <property type="entry name" value="SMAD/FHA domain"/>
    <property type="match status" value="1"/>
</dbReference>
<feature type="compositionally biased region" description="Low complexity" evidence="2">
    <location>
        <begin position="201"/>
        <end position="212"/>
    </location>
</feature>
<reference evidence="4" key="1">
    <citation type="submission" date="2023-03" db="EMBL/GenBank/DDBJ databases">
        <title>Massive genome expansion in bonnet fungi (Mycena s.s.) driven by repeated elements and novel gene families across ecological guilds.</title>
        <authorList>
            <consortium name="Lawrence Berkeley National Laboratory"/>
            <person name="Harder C.B."/>
            <person name="Miyauchi S."/>
            <person name="Viragh M."/>
            <person name="Kuo A."/>
            <person name="Thoen E."/>
            <person name="Andreopoulos B."/>
            <person name="Lu D."/>
            <person name="Skrede I."/>
            <person name="Drula E."/>
            <person name="Henrissat B."/>
            <person name="Morin E."/>
            <person name="Kohler A."/>
            <person name="Barry K."/>
            <person name="LaButti K."/>
            <person name="Morin E."/>
            <person name="Salamov A."/>
            <person name="Lipzen A."/>
            <person name="Mereny Z."/>
            <person name="Hegedus B."/>
            <person name="Baldrian P."/>
            <person name="Stursova M."/>
            <person name="Weitz H."/>
            <person name="Taylor A."/>
            <person name="Grigoriev I.V."/>
            <person name="Nagy L.G."/>
            <person name="Martin F."/>
            <person name="Kauserud H."/>
        </authorList>
    </citation>
    <scope>NUCLEOTIDE SEQUENCE</scope>
    <source>
        <strain evidence="4">CBHHK067</strain>
    </source>
</reference>
<name>A0AAD7DP03_MYCRO</name>
<dbReference type="PROSITE" id="PS50006">
    <property type="entry name" value="FHA_DOMAIN"/>
    <property type="match status" value="1"/>
</dbReference>
<keyword evidence="5" id="KW-1185">Reference proteome</keyword>
<dbReference type="SMART" id="SM00240">
    <property type="entry name" value="FHA"/>
    <property type="match status" value="1"/>
</dbReference>
<evidence type="ECO:0000256" key="2">
    <source>
        <dbReference type="SAM" id="MobiDB-lite"/>
    </source>
</evidence>
<dbReference type="AlphaFoldDB" id="A0AAD7DP03"/>
<proteinExistence type="predicted"/>
<sequence length="537" mass="58294">MPDDDCIQYLGTRPASRPLPSHPFLSSSQRPVTGVELHIEKSTTEPGHSLIFRKADEPVVHIGRRPGSDSDKGKKEPGKAFFACPVVSRHHAKIAFSDSGHAYLIDLNSHHGTHVRRDEAVSAVSKQLVPETPTLLADGDVVTFGKSVGSDKGLVRPIVARIDLLYGSQPPLKPLVVPGLAEGSILRPPSGRYGVYVPEVSSPSDDSSSPGSHDSDIEEIPGPLQARPPWHDNGSDSTSPLQGSQKKCLAAPRPFSPFAMLQAWSPMRSSSPFDCDSFRNVGFDAYSRDIFEDDDNSNSDNYSRSTSPMDLSSSPEPSDLPAKNDNPIAVGEPVIIGAWPRSRSSSPSIFSSSFPPVRIAASVEEPVVTTPVAKELEVVDLEPNASLNEVEAEDNDDNDDTDEGDKSGELSETAELKASLATVKSEVAKLHAHRRKYKQRFNDNLHVMGDKFSDLEERTSEAHDLYQLLSDRLEESVDACNQAQAQLDVLQDRMDITSEKASEVETPPYANEAKASAKALEQLVVGMSSANLVDPRY</sequence>
<dbReference type="InterPro" id="IPR008984">
    <property type="entry name" value="SMAD_FHA_dom_sf"/>
</dbReference>
<evidence type="ECO:0000256" key="1">
    <source>
        <dbReference type="SAM" id="Coils"/>
    </source>
</evidence>
<comment type="caution">
    <text evidence="4">The sequence shown here is derived from an EMBL/GenBank/DDBJ whole genome shotgun (WGS) entry which is preliminary data.</text>
</comment>
<organism evidence="4 5">
    <name type="scientific">Mycena rosella</name>
    <name type="common">Pink bonnet</name>
    <name type="synonym">Agaricus rosellus</name>
    <dbReference type="NCBI Taxonomy" id="1033263"/>
    <lineage>
        <taxon>Eukaryota</taxon>
        <taxon>Fungi</taxon>
        <taxon>Dikarya</taxon>
        <taxon>Basidiomycota</taxon>
        <taxon>Agaricomycotina</taxon>
        <taxon>Agaricomycetes</taxon>
        <taxon>Agaricomycetidae</taxon>
        <taxon>Agaricales</taxon>
        <taxon>Marasmiineae</taxon>
        <taxon>Mycenaceae</taxon>
        <taxon>Mycena</taxon>
    </lineage>
</organism>
<keyword evidence="1" id="KW-0175">Coiled coil</keyword>
<protein>
    <recommendedName>
        <fullName evidence="3">FHA domain-containing protein</fullName>
    </recommendedName>
</protein>
<evidence type="ECO:0000313" key="5">
    <source>
        <dbReference type="Proteomes" id="UP001221757"/>
    </source>
</evidence>
<feature type="region of interest" description="Disordered" evidence="2">
    <location>
        <begin position="11"/>
        <end position="30"/>
    </location>
</feature>
<feature type="region of interest" description="Disordered" evidence="2">
    <location>
        <begin position="196"/>
        <end position="248"/>
    </location>
</feature>
<dbReference type="InterPro" id="IPR000253">
    <property type="entry name" value="FHA_dom"/>
</dbReference>
<gene>
    <name evidence="4" type="ORF">B0H17DRAFT_1056449</name>
</gene>
<feature type="compositionally biased region" description="Acidic residues" evidence="2">
    <location>
        <begin position="390"/>
        <end position="403"/>
    </location>
</feature>
<dbReference type="Pfam" id="PF00498">
    <property type="entry name" value="FHA"/>
    <property type="match status" value="1"/>
</dbReference>
<feature type="region of interest" description="Disordered" evidence="2">
    <location>
        <begin position="381"/>
        <end position="414"/>
    </location>
</feature>
<dbReference type="EMBL" id="JARKIE010000039">
    <property type="protein sequence ID" value="KAJ7695111.1"/>
    <property type="molecule type" value="Genomic_DNA"/>
</dbReference>
<feature type="domain" description="FHA" evidence="3">
    <location>
        <begin position="60"/>
        <end position="120"/>
    </location>
</feature>
<dbReference type="CDD" id="cd00060">
    <property type="entry name" value="FHA"/>
    <property type="match status" value="1"/>
</dbReference>
<evidence type="ECO:0000313" key="4">
    <source>
        <dbReference type="EMBL" id="KAJ7695111.1"/>
    </source>
</evidence>
<dbReference type="Gene3D" id="2.60.200.20">
    <property type="match status" value="1"/>
</dbReference>
<feature type="compositionally biased region" description="Polar residues" evidence="2">
    <location>
        <begin position="235"/>
        <end position="245"/>
    </location>
</feature>
<feature type="compositionally biased region" description="Low complexity" evidence="2">
    <location>
        <begin position="298"/>
        <end position="321"/>
    </location>
</feature>
<dbReference type="Proteomes" id="UP001221757">
    <property type="component" value="Unassembled WGS sequence"/>
</dbReference>